<evidence type="ECO:0000313" key="9">
    <source>
        <dbReference type="EMBL" id="CAB4872945.1"/>
    </source>
</evidence>
<dbReference type="Gene3D" id="4.10.410.60">
    <property type="match status" value="1"/>
</dbReference>
<dbReference type="Pfam" id="PF01632">
    <property type="entry name" value="Ribosomal_L35p"/>
    <property type="match status" value="1"/>
</dbReference>
<dbReference type="PANTHER" id="PTHR33343">
    <property type="entry name" value="54S RIBOSOMAL PROTEIN BL35M"/>
    <property type="match status" value="1"/>
</dbReference>
<evidence type="ECO:0000256" key="2">
    <source>
        <dbReference type="ARBA" id="ARBA00022980"/>
    </source>
</evidence>
<dbReference type="GO" id="GO:0006412">
    <property type="term" value="P:translation"/>
    <property type="evidence" value="ECO:0007669"/>
    <property type="project" value="InterPro"/>
</dbReference>
<name>A0A6J7AIX7_9ZZZZ</name>
<dbReference type="GO" id="GO:0022625">
    <property type="term" value="C:cytosolic large ribosomal subunit"/>
    <property type="evidence" value="ECO:0007669"/>
    <property type="project" value="TreeGrafter"/>
</dbReference>
<evidence type="ECO:0000256" key="1">
    <source>
        <dbReference type="ARBA" id="ARBA00006598"/>
    </source>
</evidence>
<dbReference type="EMBL" id="CAFBLD010000008">
    <property type="protein sequence ID" value="CAB4872945.1"/>
    <property type="molecule type" value="Genomic_DNA"/>
</dbReference>
<dbReference type="EMBL" id="CAEZXO010000002">
    <property type="protein sequence ID" value="CAB4687870.1"/>
    <property type="molecule type" value="Genomic_DNA"/>
</dbReference>
<dbReference type="PROSITE" id="PS00936">
    <property type="entry name" value="RIBOSOMAL_L35"/>
    <property type="match status" value="1"/>
</dbReference>
<dbReference type="EMBL" id="CAFBOC010000004">
    <property type="protein sequence ID" value="CAB4971724.1"/>
    <property type="molecule type" value="Genomic_DNA"/>
</dbReference>
<dbReference type="EMBL" id="CAESAE010000001">
    <property type="protein sequence ID" value="CAB4329279.1"/>
    <property type="molecule type" value="Genomic_DNA"/>
</dbReference>
<organism evidence="8">
    <name type="scientific">freshwater metagenome</name>
    <dbReference type="NCBI Taxonomy" id="449393"/>
    <lineage>
        <taxon>unclassified sequences</taxon>
        <taxon>metagenomes</taxon>
        <taxon>ecological metagenomes</taxon>
    </lineage>
</organism>
<evidence type="ECO:0000313" key="7">
    <source>
        <dbReference type="EMBL" id="CAB4777786.1"/>
    </source>
</evidence>
<dbReference type="InterPro" id="IPR037229">
    <property type="entry name" value="Ribosomal_bL35_sf"/>
</dbReference>
<dbReference type="NCBIfam" id="TIGR00001">
    <property type="entry name" value="rpmI_bact"/>
    <property type="match status" value="1"/>
</dbReference>
<keyword evidence="3" id="KW-0687">Ribonucleoprotein</keyword>
<dbReference type="PRINTS" id="PR00064">
    <property type="entry name" value="RIBOSOMALL35"/>
</dbReference>
<dbReference type="SUPFAM" id="SSF143034">
    <property type="entry name" value="L35p-like"/>
    <property type="match status" value="1"/>
</dbReference>
<proteinExistence type="inferred from homology"/>
<gene>
    <name evidence="5" type="ORF">UFOPK2510_00468</name>
    <name evidence="6" type="ORF">UFOPK2718_00353</name>
    <name evidence="7" type="ORF">UFOPK2936_00658</name>
    <name evidence="8" type="ORF">UFOPK3174_01385</name>
    <name evidence="9" type="ORF">UFOPK3328_01172</name>
    <name evidence="10" type="ORF">UFOPK3779_00463</name>
    <name evidence="11" type="ORF">UFOPK3913_00470</name>
    <name evidence="4" type="ORF">UFOPK4107_00012</name>
</gene>
<sequence length="65" mass="7402">MPKMKTHSGAKKRFRVTGSGKIMHERAGKRHLLERKSSRHTRRLTNDAAAKPTTTFTAKRMLGLK</sequence>
<dbReference type="InterPro" id="IPR021137">
    <property type="entry name" value="Ribosomal_bL35-like"/>
</dbReference>
<dbReference type="EMBL" id="CAEZZW010000002">
    <property type="protein sequence ID" value="CAB4777786.1"/>
    <property type="molecule type" value="Genomic_DNA"/>
</dbReference>
<dbReference type="PANTHER" id="PTHR33343:SF1">
    <property type="entry name" value="LARGE RIBOSOMAL SUBUNIT PROTEIN BL35M"/>
    <property type="match status" value="1"/>
</dbReference>
<keyword evidence="2" id="KW-0689">Ribosomal protein</keyword>
<dbReference type="InterPro" id="IPR001706">
    <property type="entry name" value="Ribosomal_bL35"/>
</dbReference>
<reference evidence="8" key="1">
    <citation type="submission" date="2020-05" db="EMBL/GenBank/DDBJ databases">
        <authorList>
            <person name="Chiriac C."/>
            <person name="Salcher M."/>
            <person name="Ghai R."/>
            <person name="Kavagutti S V."/>
        </authorList>
    </citation>
    <scope>NUCLEOTIDE SEQUENCE</scope>
</reference>
<accession>A0A6J7AIX7</accession>
<evidence type="ECO:0000313" key="8">
    <source>
        <dbReference type="EMBL" id="CAB4832762.1"/>
    </source>
</evidence>
<protein>
    <submittedName>
        <fullName evidence="8">Unannotated protein</fullName>
    </submittedName>
</protein>
<evidence type="ECO:0000313" key="10">
    <source>
        <dbReference type="EMBL" id="CAB4939941.1"/>
    </source>
</evidence>
<dbReference type="EMBL" id="CAFBNH010000002">
    <property type="protein sequence ID" value="CAB4939941.1"/>
    <property type="molecule type" value="Genomic_DNA"/>
</dbReference>
<dbReference type="GO" id="GO:0003735">
    <property type="term" value="F:structural constituent of ribosome"/>
    <property type="evidence" value="ECO:0007669"/>
    <property type="project" value="InterPro"/>
</dbReference>
<evidence type="ECO:0000256" key="3">
    <source>
        <dbReference type="ARBA" id="ARBA00023274"/>
    </source>
</evidence>
<evidence type="ECO:0000313" key="11">
    <source>
        <dbReference type="EMBL" id="CAB4971724.1"/>
    </source>
</evidence>
<dbReference type="InterPro" id="IPR018265">
    <property type="entry name" value="Ribosomal_bL35_CS"/>
</dbReference>
<dbReference type="EMBL" id="CAFABH010000033">
    <property type="protein sequence ID" value="CAB4832762.1"/>
    <property type="molecule type" value="Genomic_DNA"/>
</dbReference>
<dbReference type="EMBL" id="CAEZYM010000002">
    <property type="protein sequence ID" value="CAB4719348.1"/>
    <property type="molecule type" value="Genomic_DNA"/>
</dbReference>
<evidence type="ECO:0000313" key="6">
    <source>
        <dbReference type="EMBL" id="CAB4719348.1"/>
    </source>
</evidence>
<dbReference type="HAMAP" id="MF_00514">
    <property type="entry name" value="Ribosomal_bL35"/>
    <property type="match status" value="1"/>
</dbReference>
<dbReference type="AlphaFoldDB" id="A0A6J7AIX7"/>
<evidence type="ECO:0000313" key="4">
    <source>
        <dbReference type="EMBL" id="CAB4329279.1"/>
    </source>
</evidence>
<evidence type="ECO:0000313" key="5">
    <source>
        <dbReference type="EMBL" id="CAB4687870.1"/>
    </source>
</evidence>
<comment type="similarity">
    <text evidence="1">Belongs to the bacterial ribosomal protein bL35 family.</text>
</comment>
<dbReference type="FunFam" id="4.10.410.60:FF:000001">
    <property type="entry name" value="50S ribosomal protein L35"/>
    <property type="match status" value="1"/>
</dbReference>